<dbReference type="GO" id="GO:0006355">
    <property type="term" value="P:regulation of DNA-templated transcription"/>
    <property type="evidence" value="ECO:0007669"/>
    <property type="project" value="InterPro"/>
</dbReference>
<comment type="caution">
    <text evidence="2">The sequence shown here is derived from an EMBL/GenBank/DDBJ whole genome shotgun (WGS) entry which is preliminary data.</text>
</comment>
<accession>A0AAE5A9R6</accession>
<dbReference type="Gene3D" id="1.10.10.10">
    <property type="entry name" value="Winged helix-like DNA-binding domain superfamily/Winged helix DNA-binding domain"/>
    <property type="match status" value="1"/>
</dbReference>
<dbReference type="InterPro" id="IPR036388">
    <property type="entry name" value="WH-like_DNA-bd_sf"/>
</dbReference>
<protein>
    <submittedName>
        <fullName evidence="2">LuxR C-terminal-related transcriptional regulator</fullName>
    </submittedName>
</protein>
<gene>
    <name evidence="2" type="ORF">R4315_26725</name>
</gene>
<reference evidence="2" key="1">
    <citation type="submission" date="2023-10" db="EMBL/GenBank/DDBJ databases">
        <title>Development of a sustainable strategy for remediation of hydrocarbon-contaminated territories based on the waste exchange concept.</title>
        <authorList>
            <person name="Krivoruchko A."/>
        </authorList>
    </citation>
    <scope>NUCLEOTIDE SEQUENCE</scope>
    <source>
        <strain evidence="2">IEGM 68</strain>
    </source>
</reference>
<proteinExistence type="predicted"/>
<evidence type="ECO:0000259" key="1">
    <source>
        <dbReference type="PROSITE" id="PS50043"/>
    </source>
</evidence>
<dbReference type="InterPro" id="IPR016032">
    <property type="entry name" value="Sig_transdc_resp-reg_C-effctor"/>
</dbReference>
<organism evidence="2 3">
    <name type="scientific">Rhodococcus oxybenzonivorans</name>
    <dbReference type="NCBI Taxonomy" id="1990687"/>
    <lineage>
        <taxon>Bacteria</taxon>
        <taxon>Bacillati</taxon>
        <taxon>Actinomycetota</taxon>
        <taxon>Actinomycetes</taxon>
        <taxon>Mycobacteriales</taxon>
        <taxon>Nocardiaceae</taxon>
        <taxon>Rhodococcus</taxon>
    </lineage>
</organism>
<dbReference type="AlphaFoldDB" id="A0AAE5A9R6"/>
<dbReference type="PROSITE" id="PS50043">
    <property type="entry name" value="HTH_LUXR_2"/>
    <property type="match status" value="1"/>
</dbReference>
<name>A0AAE5A9R6_9NOCA</name>
<dbReference type="Proteomes" id="UP001185863">
    <property type="component" value="Unassembled WGS sequence"/>
</dbReference>
<evidence type="ECO:0000313" key="3">
    <source>
        <dbReference type="Proteomes" id="UP001185863"/>
    </source>
</evidence>
<feature type="domain" description="HTH luxR-type" evidence="1">
    <location>
        <begin position="1"/>
        <end position="44"/>
    </location>
</feature>
<sequence length="47" mass="5122">MTNKAIASQRVIAQRTARGHVEHELAKLGFTSRAQIAAWVVEHGSHG</sequence>
<dbReference type="GO" id="GO:0003677">
    <property type="term" value="F:DNA binding"/>
    <property type="evidence" value="ECO:0007669"/>
    <property type="project" value="InterPro"/>
</dbReference>
<dbReference type="Pfam" id="PF00196">
    <property type="entry name" value="GerE"/>
    <property type="match status" value="1"/>
</dbReference>
<dbReference type="InterPro" id="IPR000792">
    <property type="entry name" value="Tscrpt_reg_LuxR_C"/>
</dbReference>
<evidence type="ECO:0000313" key="2">
    <source>
        <dbReference type="EMBL" id="MDV7268119.1"/>
    </source>
</evidence>
<dbReference type="EMBL" id="JAWLUP010000132">
    <property type="protein sequence ID" value="MDV7268119.1"/>
    <property type="molecule type" value="Genomic_DNA"/>
</dbReference>
<dbReference type="SUPFAM" id="SSF46894">
    <property type="entry name" value="C-terminal effector domain of the bipartite response regulators"/>
    <property type="match status" value="1"/>
</dbReference>
<dbReference type="RefSeq" id="WP_317745084.1">
    <property type="nucleotide sequence ID" value="NZ_JAWLUP010000132.1"/>
</dbReference>